<reference evidence="2" key="2">
    <citation type="submission" date="2020-09" db="EMBL/GenBank/DDBJ databases">
        <authorList>
            <person name="Sun Q."/>
            <person name="Zhou Y."/>
        </authorList>
    </citation>
    <scope>NUCLEOTIDE SEQUENCE</scope>
    <source>
        <strain evidence="2">CGMCC 1.15966</strain>
    </source>
</reference>
<evidence type="ECO:0000256" key="1">
    <source>
        <dbReference type="SAM" id="SignalP"/>
    </source>
</evidence>
<organism evidence="2 3">
    <name type="scientific">Sphingobacterium cellulitidis</name>
    <dbReference type="NCBI Taxonomy" id="1768011"/>
    <lineage>
        <taxon>Bacteria</taxon>
        <taxon>Pseudomonadati</taxon>
        <taxon>Bacteroidota</taxon>
        <taxon>Sphingobacteriia</taxon>
        <taxon>Sphingobacteriales</taxon>
        <taxon>Sphingobacteriaceae</taxon>
        <taxon>Sphingobacterium</taxon>
    </lineage>
</organism>
<evidence type="ECO:0008006" key="4">
    <source>
        <dbReference type="Google" id="ProtNLM"/>
    </source>
</evidence>
<reference evidence="2" key="1">
    <citation type="journal article" date="2014" name="Int. J. Syst. Evol. Microbiol.">
        <title>Complete genome sequence of Corynebacterium casei LMG S-19264T (=DSM 44701T), isolated from a smear-ripened cheese.</title>
        <authorList>
            <consortium name="US DOE Joint Genome Institute (JGI-PGF)"/>
            <person name="Walter F."/>
            <person name="Albersmeier A."/>
            <person name="Kalinowski J."/>
            <person name="Ruckert C."/>
        </authorList>
    </citation>
    <scope>NUCLEOTIDE SEQUENCE</scope>
    <source>
        <strain evidence="2">CGMCC 1.15966</strain>
    </source>
</reference>
<dbReference type="EMBL" id="BMKM01000002">
    <property type="protein sequence ID" value="GGE16488.1"/>
    <property type="molecule type" value="Genomic_DNA"/>
</dbReference>
<feature type="signal peptide" evidence="1">
    <location>
        <begin position="1"/>
        <end position="19"/>
    </location>
</feature>
<feature type="chain" id="PRO_5034180326" description="Lipoprotein" evidence="1">
    <location>
        <begin position="20"/>
        <end position="136"/>
    </location>
</feature>
<evidence type="ECO:0000313" key="3">
    <source>
        <dbReference type="Proteomes" id="UP000614460"/>
    </source>
</evidence>
<protein>
    <recommendedName>
        <fullName evidence="4">Lipoprotein</fullName>
    </recommendedName>
</protein>
<evidence type="ECO:0000313" key="2">
    <source>
        <dbReference type="EMBL" id="GGE16488.1"/>
    </source>
</evidence>
<gene>
    <name evidence="2" type="ORF">GCM10011516_12760</name>
</gene>
<name>A0A8H9FYP5_9SPHI</name>
<dbReference type="AlphaFoldDB" id="A0A8H9FYP5"/>
<accession>A0A8H9FYP5</accession>
<keyword evidence="1" id="KW-0732">Signal</keyword>
<dbReference type="RefSeq" id="WP_094256833.1">
    <property type="nucleotide sequence ID" value="NZ_BMKM01000002.1"/>
</dbReference>
<sequence length="136" mass="15198">MKTTTFLRTLLAITAAAGAMTFISCKKDDPKPKPKTKLVNVVYKIDSKEKDLKLTSLVITGYKGQDSTVSTKDLKFPKEIRLRRPAPKKNAMLKIKTKVDKPGKVNLEILVDNKSVKKAEANITDIKNEGVIEHKF</sequence>
<dbReference type="PROSITE" id="PS51257">
    <property type="entry name" value="PROKAR_LIPOPROTEIN"/>
    <property type="match status" value="1"/>
</dbReference>
<dbReference type="Proteomes" id="UP000614460">
    <property type="component" value="Unassembled WGS sequence"/>
</dbReference>
<proteinExistence type="predicted"/>
<comment type="caution">
    <text evidence="2">The sequence shown here is derived from an EMBL/GenBank/DDBJ whole genome shotgun (WGS) entry which is preliminary data.</text>
</comment>
<keyword evidence="3" id="KW-1185">Reference proteome</keyword>